<dbReference type="InterPro" id="IPR033114">
    <property type="entry name" value="HNH_CAS9"/>
</dbReference>
<reference evidence="14" key="2">
    <citation type="submission" date="2021-04" db="EMBL/GenBank/DDBJ databases">
        <authorList>
            <person name="Gilroy R."/>
        </authorList>
    </citation>
    <scope>NUCLEOTIDE SEQUENCE</scope>
    <source>
        <strain evidence="14">A5-1222</strain>
    </source>
</reference>
<evidence type="ECO:0000256" key="5">
    <source>
        <dbReference type="ARBA" id="ARBA00022801"/>
    </source>
</evidence>
<dbReference type="NCBIfam" id="TIGR01865">
    <property type="entry name" value="cas_Csn1"/>
    <property type="match status" value="1"/>
</dbReference>
<comment type="domain">
    <text evidence="12">Has 2 endonuclease domains. The discontinuous RuvC-like domain cleaves the target DNA noncomplementary to crRNA while the HNH nuclease domain cleaves the target DNA complementary to crRNA.</text>
</comment>
<feature type="active site" description="For RuvC-like nuclease domain" evidence="12">
    <location>
        <position position="10"/>
    </location>
</feature>
<comment type="similarity">
    <text evidence="12">Belongs to the CRISPR-associated Cas9 family.</text>
</comment>
<dbReference type="GO" id="GO:0051607">
    <property type="term" value="P:defense response to virus"/>
    <property type="evidence" value="ECO:0007669"/>
    <property type="project" value="UniProtKB-UniRule"/>
</dbReference>
<evidence type="ECO:0000256" key="3">
    <source>
        <dbReference type="ARBA" id="ARBA00022723"/>
    </source>
</evidence>
<keyword evidence="5 12" id="KW-0378">Hydrolase</keyword>
<dbReference type="InterPro" id="IPR041383">
    <property type="entry name" value="RuvC_III"/>
</dbReference>
<keyword evidence="8 12" id="KW-0051">Antiviral defense</keyword>
<dbReference type="Gene3D" id="3.30.420.10">
    <property type="entry name" value="Ribonuclease H-like superfamily/Ribonuclease H"/>
    <property type="match status" value="3"/>
</dbReference>
<comment type="function">
    <text evidence="12">CRISPR (clustered regularly interspaced short palindromic repeat) is an adaptive immune system that provides protection against mobile genetic elements (viruses, transposable elements and conjugative plasmids). CRISPR clusters contain spacers, sequences complementary to antecedent mobile elements, and target invading nucleic acids. CRISPR clusters are transcribed and processed into CRISPR RNA (crRNA). In type II CRISPR systems correct processing of pre-crRNA requires a trans-encoded small RNA (tracrRNA), endogenous ribonuclease 3 (rnc) and this protein. The tracrRNA serves as a guide for ribonuclease 3-aided processing of pre-crRNA. Subsequently Cas9/crRNA/tracrRNA endonucleolytically cleaves linear or circular dsDNA target complementary to the spacer; Cas9 is inactive in the absence of the 2 guide RNAs (gRNA). Cas9 recognizes the protospacer adjacent motif (PAM) in the CRISPR repeat sequences to help distinguish self versus nonself, as targets within the bacterial CRISPR locus do not have PAMs. PAM recognition is also required for catalytic activity.</text>
</comment>
<evidence type="ECO:0000256" key="4">
    <source>
        <dbReference type="ARBA" id="ARBA00022759"/>
    </source>
</evidence>
<evidence type="ECO:0000313" key="15">
    <source>
        <dbReference type="Proteomes" id="UP000824247"/>
    </source>
</evidence>
<keyword evidence="4 12" id="KW-0255">Endonuclease</keyword>
<dbReference type="Gene3D" id="1.10.30.50">
    <property type="match status" value="1"/>
</dbReference>
<gene>
    <name evidence="12 14" type="primary">cas9</name>
    <name evidence="14" type="ORF">H9897_00880</name>
</gene>
<evidence type="ECO:0000256" key="10">
    <source>
        <dbReference type="ARBA" id="ARBA00023211"/>
    </source>
</evidence>
<dbReference type="InterPro" id="IPR003615">
    <property type="entry name" value="HNH_nuc"/>
</dbReference>
<sequence length="1138" mass="134503">MKKKINIGLDIGITSVGYSIIDEENNIIQMGVRLFDDVASPKDGTLKNATRREHRSLRRRIRRIATRKDSYKKLLIKYGYCKDDNDNEKLLNIDITKFGVDNPIELKVKALKEKITQDQLLFILFHYLHHRGFFFIADTEDNKIDHEIDLNILPSVELYNFYLENGYYKNSPSSNNYSYGQYLNEINQILSINNYLNPEFINEYKKLFTTIRNYSEGPGSEKSPTKYGLYKLDKNGNVIKPFDNLWDGLVGKCTYYRNENRGAKNSPISEIFNLLNDLSNIYFYHDHDKKLTQQDKEKILNEYNNKIHKNADFKLSPTKLVKIKKENFDFENINEHNIYGYRVNNKKEQIITEIKNYKLIFNFMLLENIIDSNANMWDINVINKAQEIFKLLETNDILKRKENIKNQYPHVKKESLEILIGKNGVKKVTDTHSLSYKAMKEYITYSLENLNSNKNQMVFFNEIMIQNEENNVYTSKYLPHNIYQDAIISPTAKRALTQTINVLNKILKKYSKEYDIDNITIELARDKNTAEERKSIEKANKKNEEIINTFKKEFNIPEETIINSATKLKIKLWYEQDRRDIYDNSEITFEEIMNGMKLDVDHIIPYSISGNDSMNNKVLTHSYNNKNKLDCTPYQWLENESKFKDFEQRVQKLYSQELINKEKYENLLYQGDPLKDPEGFIGKNLSDTRYASKLTLNLLQDFFDKNKELYGYVKVKTVRGQLTNFARYNLFVKEINGKRISRVPKNRDLYCHHAIDASIICFLGMNHKTKLLLNKCNEKIKTKTMNNEFSFEDGRLIDNETGEIHDVFNILKYNDKDDIVKNFGIQLESYNWKYNEETNEIIKNSNSNKILFSRMLTRKNNVPLFDETIYSVDWNKDKTEGNIITYLDLLCADIEKMDKFFLENKDLNKIPLYNNHPNIFELLQTIYKQYSDKKSNPFVLYMKDQFNIEKPNFIIIKNTANNTEFKIRKIKIIGDKITPKNTILLKKHSNKSILKKLNWLSIRIYKNDNDKYICVHINQKVLTYNKKTAQLKIDNNKLNQKLDELNIHNLKYLEINNGTMFRDKHTNELFYAIGGTSNLIEIKPLSESKKLRYGDGRIRISSSTIIDRYNIIETDELGNIYKDYNLNKYFKEDKIMLK</sequence>
<dbReference type="GO" id="GO:0046872">
    <property type="term" value="F:metal ion binding"/>
    <property type="evidence" value="ECO:0007669"/>
    <property type="project" value="UniProtKB-UniRule"/>
</dbReference>
<dbReference type="Pfam" id="PF18541">
    <property type="entry name" value="RuvC_III"/>
    <property type="match status" value="1"/>
</dbReference>
<comment type="cofactor">
    <cofactor evidence="1">
        <name>Mg(2+)</name>
        <dbReference type="ChEBI" id="CHEBI:18420"/>
    </cofactor>
</comment>
<evidence type="ECO:0000256" key="2">
    <source>
        <dbReference type="ARBA" id="ARBA00022722"/>
    </source>
</evidence>
<keyword evidence="10" id="KW-0464">Manganese</keyword>
<evidence type="ECO:0000256" key="9">
    <source>
        <dbReference type="ARBA" id="ARBA00023125"/>
    </source>
</evidence>
<dbReference type="GO" id="GO:0016787">
    <property type="term" value="F:hydrolase activity"/>
    <property type="evidence" value="ECO:0007669"/>
    <property type="project" value="UniProtKB-KW"/>
</dbReference>
<comment type="caution">
    <text evidence="12">Lacks conserved residue(s) required for the propagation of feature annotation.</text>
</comment>
<dbReference type="GO" id="GO:0003677">
    <property type="term" value="F:DNA binding"/>
    <property type="evidence" value="ECO:0007669"/>
    <property type="project" value="UniProtKB-UniRule"/>
</dbReference>
<dbReference type="EC" id="3.1.-.-" evidence="12"/>
<keyword evidence="9 12" id="KW-0238">DNA-binding</keyword>
<keyword evidence="7 12" id="KW-0694">RNA-binding</keyword>
<evidence type="ECO:0000256" key="11">
    <source>
        <dbReference type="ARBA" id="ARBA00046380"/>
    </source>
</evidence>
<evidence type="ECO:0000256" key="7">
    <source>
        <dbReference type="ARBA" id="ARBA00022884"/>
    </source>
</evidence>
<organism evidence="14 15">
    <name type="scientific">Candidatus Ureaplasma intestinipullorum</name>
    <dbReference type="NCBI Taxonomy" id="2838770"/>
    <lineage>
        <taxon>Bacteria</taxon>
        <taxon>Bacillati</taxon>
        <taxon>Mycoplasmatota</taxon>
        <taxon>Mycoplasmoidales</taxon>
        <taxon>Mycoplasmoidaceae</taxon>
        <taxon>Ureaplasma</taxon>
    </lineage>
</organism>
<feature type="domain" description="HNH Cas9-type" evidence="13">
    <location>
        <begin position="529"/>
        <end position="685"/>
    </location>
</feature>
<dbReference type="Proteomes" id="UP000824247">
    <property type="component" value="Unassembled WGS sequence"/>
</dbReference>
<dbReference type="Pfam" id="PF13395">
    <property type="entry name" value="HNH_4"/>
    <property type="match status" value="1"/>
</dbReference>
<dbReference type="GO" id="GO:0003723">
    <property type="term" value="F:RNA binding"/>
    <property type="evidence" value="ECO:0007669"/>
    <property type="project" value="UniProtKB-UniRule"/>
</dbReference>
<dbReference type="InterPro" id="IPR036397">
    <property type="entry name" value="RNaseH_sf"/>
</dbReference>
<keyword evidence="3" id="KW-0479">Metal-binding</keyword>
<protein>
    <recommendedName>
        <fullName evidence="12">CRISPR-associated endonuclease Cas9</fullName>
        <ecNumber evidence="12">3.1.-.-</ecNumber>
    </recommendedName>
</protein>
<name>A0A9E2NVX3_9BACT</name>
<dbReference type="PROSITE" id="PS51749">
    <property type="entry name" value="HNH_CAS9"/>
    <property type="match status" value="1"/>
</dbReference>
<feature type="active site" description="Proton acceptor for HNH nuclease domain" evidence="12">
    <location>
        <position position="602"/>
    </location>
</feature>
<comment type="subunit">
    <text evidence="11 12">Monomer. Binds crRNA and tracrRNA.</text>
</comment>
<proteinExistence type="inferred from homology"/>
<evidence type="ECO:0000256" key="6">
    <source>
        <dbReference type="ARBA" id="ARBA00022842"/>
    </source>
</evidence>
<dbReference type="GO" id="GO:0043571">
    <property type="term" value="P:maintenance of CRISPR repeat elements"/>
    <property type="evidence" value="ECO:0007669"/>
    <property type="project" value="UniProtKB-UniRule"/>
</dbReference>
<reference evidence="14" key="1">
    <citation type="journal article" date="2021" name="PeerJ">
        <title>Extensive microbial diversity within the chicken gut microbiome revealed by metagenomics and culture.</title>
        <authorList>
            <person name="Gilroy R."/>
            <person name="Ravi A."/>
            <person name="Getino M."/>
            <person name="Pursley I."/>
            <person name="Horton D.L."/>
            <person name="Alikhan N.F."/>
            <person name="Baker D."/>
            <person name="Gharbi K."/>
            <person name="Hall N."/>
            <person name="Watson M."/>
            <person name="Adriaenssens E.M."/>
            <person name="Foster-Nyarko E."/>
            <person name="Jarju S."/>
            <person name="Secka A."/>
            <person name="Antonio M."/>
            <person name="Oren A."/>
            <person name="Chaudhuri R.R."/>
            <person name="La Ragione R."/>
            <person name="Hildebrand F."/>
            <person name="Pallen M.J."/>
        </authorList>
    </citation>
    <scope>NUCLEOTIDE SEQUENCE</scope>
    <source>
        <strain evidence="14">A5-1222</strain>
    </source>
</reference>
<dbReference type="HAMAP" id="MF_01480">
    <property type="entry name" value="Cas9"/>
    <property type="match status" value="1"/>
</dbReference>
<evidence type="ECO:0000259" key="13">
    <source>
        <dbReference type="PROSITE" id="PS51749"/>
    </source>
</evidence>
<dbReference type="AlphaFoldDB" id="A0A9E2NVX3"/>
<dbReference type="InterPro" id="IPR028629">
    <property type="entry name" value="Cas9"/>
</dbReference>
<keyword evidence="2 12" id="KW-0540">Nuclease</keyword>
<evidence type="ECO:0000313" key="14">
    <source>
        <dbReference type="EMBL" id="MBU3830705.1"/>
    </source>
</evidence>
<dbReference type="EMBL" id="JAHLFM010000015">
    <property type="protein sequence ID" value="MBU3830705.1"/>
    <property type="molecule type" value="Genomic_DNA"/>
</dbReference>
<dbReference type="GO" id="GO:0004519">
    <property type="term" value="F:endonuclease activity"/>
    <property type="evidence" value="ECO:0007669"/>
    <property type="project" value="UniProtKB-UniRule"/>
</dbReference>
<keyword evidence="6" id="KW-0460">Magnesium</keyword>
<evidence type="ECO:0000256" key="8">
    <source>
        <dbReference type="ARBA" id="ARBA00023118"/>
    </source>
</evidence>
<evidence type="ECO:0000256" key="1">
    <source>
        <dbReference type="ARBA" id="ARBA00001946"/>
    </source>
</evidence>
<accession>A0A9E2NVX3</accession>
<comment type="caution">
    <text evidence="14">The sequence shown here is derived from an EMBL/GenBank/DDBJ whole genome shotgun (WGS) entry which is preliminary data.</text>
</comment>
<evidence type="ECO:0000256" key="12">
    <source>
        <dbReference type="HAMAP-Rule" id="MF_01480"/>
    </source>
</evidence>